<organism evidence="12">
    <name type="scientific">Spathaspora passalidarum (strain NRRL Y-27907 / 11-Y1)</name>
    <dbReference type="NCBI Taxonomy" id="619300"/>
    <lineage>
        <taxon>Eukaryota</taxon>
        <taxon>Fungi</taxon>
        <taxon>Dikarya</taxon>
        <taxon>Ascomycota</taxon>
        <taxon>Saccharomycotina</taxon>
        <taxon>Pichiomycetes</taxon>
        <taxon>Debaryomycetaceae</taxon>
        <taxon>Spathaspora</taxon>
    </lineage>
</organism>
<protein>
    <recommendedName>
        <fullName evidence="7">DNA-directed RNA polymerase subunit</fullName>
    </recommendedName>
</protein>
<evidence type="ECO:0000313" key="12">
    <source>
        <dbReference type="Proteomes" id="UP000000709"/>
    </source>
</evidence>
<dbReference type="OrthoDB" id="10250504at2759"/>
<dbReference type="OMA" id="TYYPPFN"/>
<dbReference type="Gene3D" id="2.40.50.1060">
    <property type="match status" value="1"/>
</dbReference>
<evidence type="ECO:0000256" key="6">
    <source>
        <dbReference type="ARBA" id="ARBA00023242"/>
    </source>
</evidence>
<dbReference type="FunFam" id="3.30.1490.120:FF:000004">
    <property type="entry name" value="RNA polymerase I subunit Rpa43"/>
    <property type="match status" value="1"/>
</dbReference>
<dbReference type="KEGG" id="spaa:SPAPADRAFT_59866"/>
<evidence type="ECO:0000259" key="10">
    <source>
        <dbReference type="Pfam" id="PF17875"/>
    </source>
</evidence>
<feature type="compositionally biased region" description="Basic and acidic residues" evidence="8">
    <location>
        <begin position="1"/>
        <end position="22"/>
    </location>
</feature>
<dbReference type="AlphaFoldDB" id="G3AIG6"/>
<dbReference type="InterPro" id="IPR041178">
    <property type="entry name" value="RPA43_OB"/>
</dbReference>
<evidence type="ECO:0000256" key="8">
    <source>
        <dbReference type="SAM" id="MobiDB-lite"/>
    </source>
</evidence>
<dbReference type="GeneID" id="18873109"/>
<comment type="function">
    <text evidence="7">DNA-dependent RNA polymerase which catalyzes the transcription of DNA into RNA using the four ribonucleoside triphosphates as substrates.</text>
</comment>
<dbReference type="eggNOG" id="KOG4134">
    <property type="taxonomic scope" value="Eukaryota"/>
</dbReference>
<dbReference type="GO" id="GO:0006361">
    <property type="term" value="P:transcription initiation at RNA polymerase I promoter"/>
    <property type="evidence" value="ECO:0007669"/>
    <property type="project" value="UniProtKB-ARBA"/>
</dbReference>
<reference evidence="11 12" key="1">
    <citation type="journal article" date="2011" name="Proc. Natl. Acad. Sci. U.S.A.">
        <title>Comparative genomics of xylose-fermenting fungi for enhanced biofuel production.</title>
        <authorList>
            <person name="Wohlbach D.J."/>
            <person name="Kuo A."/>
            <person name="Sato T.K."/>
            <person name="Potts K.M."/>
            <person name="Salamov A.A."/>
            <person name="LaButti K.M."/>
            <person name="Sun H."/>
            <person name="Clum A."/>
            <person name="Pangilinan J.L."/>
            <person name="Lindquist E.A."/>
            <person name="Lucas S."/>
            <person name="Lapidus A."/>
            <person name="Jin M."/>
            <person name="Gunawan C."/>
            <person name="Balan V."/>
            <person name="Dale B.E."/>
            <person name="Jeffries T.W."/>
            <person name="Zinkel R."/>
            <person name="Barry K.W."/>
            <person name="Grigoriev I.V."/>
            <person name="Gasch A.P."/>
        </authorList>
    </citation>
    <scope>NUCLEOTIDE SEQUENCE [LARGE SCALE GENOMIC DNA]</scope>
    <source>
        <strain evidence="12">NRRL Y-27907 / 11-Y1</strain>
    </source>
</reference>
<dbReference type="STRING" id="619300.G3AIG6"/>
<dbReference type="InterPro" id="IPR045113">
    <property type="entry name" value="Rpb7-like"/>
</dbReference>
<dbReference type="PANTHER" id="PTHR12709">
    <property type="entry name" value="DNA-DIRECTED RNA POLYMERASE II, III"/>
    <property type="match status" value="1"/>
</dbReference>
<comment type="similarity">
    <text evidence="2">Belongs to the eukaryotic RPA43 RNA polymerase subunit family.</text>
</comment>
<feature type="domain" description="RPA43 OB" evidence="10">
    <location>
        <begin position="119"/>
        <end position="217"/>
    </location>
</feature>
<dbReference type="GO" id="GO:0006362">
    <property type="term" value="P:transcription elongation by RNA polymerase I"/>
    <property type="evidence" value="ECO:0007669"/>
    <property type="project" value="UniProtKB-ARBA"/>
</dbReference>
<keyword evidence="6 7" id="KW-0539">Nucleus</keyword>
<dbReference type="HOGENOM" id="CLU_060987_0_0_1"/>
<keyword evidence="5 7" id="KW-0804">Transcription</keyword>
<dbReference type="Gene3D" id="3.30.1490.120">
    <property type="entry name" value="RNA polymerase Rpb7-like, N-terminal domain"/>
    <property type="match status" value="1"/>
</dbReference>
<keyword evidence="3 7" id="KW-0240">DNA-directed RNA polymerase</keyword>
<dbReference type="Proteomes" id="UP000000709">
    <property type="component" value="Unassembled WGS sequence"/>
</dbReference>
<evidence type="ECO:0000256" key="1">
    <source>
        <dbReference type="ARBA" id="ARBA00004604"/>
    </source>
</evidence>
<evidence type="ECO:0000259" key="9">
    <source>
        <dbReference type="Pfam" id="PF03876"/>
    </source>
</evidence>
<proteinExistence type="inferred from homology"/>
<dbReference type="RefSeq" id="XP_007374020.1">
    <property type="nucleotide sequence ID" value="XM_007373958.1"/>
</dbReference>
<dbReference type="Pfam" id="PF17875">
    <property type="entry name" value="RPA43_OB"/>
    <property type="match status" value="1"/>
</dbReference>
<evidence type="ECO:0000256" key="3">
    <source>
        <dbReference type="ARBA" id="ARBA00022478"/>
    </source>
</evidence>
<comment type="subcellular location">
    <subcellularLocation>
        <location evidence="1">Nucleus</location>
        <location evidence="1">Nucleolus</location>
    </subcellularLocation>
</comment>
<evidence type="ECO:0000256" key="4">
    <source>
        <dbReference type="ARBA" id="ARBA00022553"/>
    </source>
</evidence>
<evidence type="ECO:0000256" key="7">
    <source>
        <dbReference type="RuleBase" id="RU369086"/>
    </source>
</evidence>
<keyword evidence="12" id="KW-1185">Reference proteome</keyword>
<dbReference type="InterPro" id="IPR036898">
    <property type="entry name" value="RNA_pol_Rpb7-like_N_sf"/>
</dbReference>
<name>G3AIG6_SPAPN</name>
<keyword evidence="4" id="KW-0597">Phosphoprotein</keyword>
<feature type="domain" description="RNA polymerase Rpb7-like N-terminal" evidence="9">
    <location>
        <begin position="45"/>
        <end position="97"/>
    </location>
</feature>
<sequence>MSVEVRKRPRDDSTPIRSKLEPPKSTNPIDETTQLSQPFKKITTSLYVSLAPMYITDPITGIKSQHLDQLLMTYFPKAQGVVIGYSNIKLEEDDGVAKIEGSSPFTFLWITVDFLVWSPQVGDVLEGDIYMSTASHLGLLIGDTFNCSVRKHGIPRDWRFVPIQQDEVEEEGESKGRVKSFGYWVDENEVKVEGKLKFTVKALHTTGRVVSIEGTLIQPGQEISAQPVKSAEKSGKHMKFDEEDVTTVDIAVDEEDEQLPGYIINSDDEQDEDAAVVVNHEEEDSEAVESD</sequence>
<evidence type="ECO:0000256" key="2">
    <source>
        <dbReference type="ARBA" id="ARBA00005930"/>
    </source>
</evidence>
<evidence type="ECO:0000313" key="11">
    <source>
        <dbReference type="EMBL" id="EGW34436.1"/>
    </source>
</evidence>
<feature type="region of interest" description="Disordered" evidence="8">
    <location>
        <begin position="1"/>
        <end position="34"/>
    </location>
</feature>
<evidence type="ECO:0000256" key="5">
    <source>
        <dbReference type="ARBA" id="ARBA00023163"/>
    </source>
</evidence>
<dbReference type="GO" id="GO:0005736">
    <property type="term" value="C:RNA polymerase I complex"/>
    <property type="evidence" value="ECO:0007669"/>
    <property type="project" value="TreeGrafter"/>
</dbReference>
<feature type="compositionally biased region" description="Polar residues" evidence="8">
    <location>
        <begin position="24"/>
        <end position="34"/>
    </location>
</feature>
<dbReference type="CDD" id="cd04328">
    <property type="entry name" value="RNAP_I_Rpa43_N"/>
    <property type="match status" value="1"/>
</dbReference>
<accession>G3AIG6</accession>
<gene>
    <name evidence="11" type="ORF">SPAPADRAFT_59866</name>
</gene>
<dbReference type="InParanoid" id="G3AIG6"/>
<dbReference type="InterPro" id="IPR041901">
    <property type="entry name" value="RNAP_I_Rpa43_N"/>
</dbReference>
<dbReference type="EMBL" id="GL996500">
    <property type="protein sequence ID" value="EGW34436.1"/>
    <property type="molecule type" value="Genomic_DNA"/>
</dbReference>
<dbReference type="PANTHER" id="PTHR12709:SF5">
    <property type="entry name" value="DNA-DIRECTED RNA POLYMERASE I SUBUNIT RPA43"/>
    <property type="match status" value="1"/>
</dbReference>
<dbReference type="Pfam" id="PF03876">
    <property type="entry name" value="SHS2_Rpb7-N"/>
    <property type="match status" value="1"/>
</dbReference>
<dbReference type="InterPro" id="IPR005576">
    <property type="entry name" value="Rpb7-like_N"/>
</dbReference>
<dbReference type="FunCoup" id="G3AIG6">
    <property type="interactions" value="309"/>
</dbReference>